<dbReference type="SUPFAM" id="SSF52743">
    <property type="entry name" value="Subtilisin-like"/>
    <property type="match status" value="1"/>
</dbReference>
<feature type="region of interest" description="Disordered" evidence="7">
    <location>
        <begin position="381"/>
        <end position="421"/>
    </location>
</feature>
<evidence type="ECO:0000256" key="8">
    <source>
        <dbReference type="SAM" id="SignalP"/>
    </source>
</evidence>
<dbReference type="Pfam" id="PF00082">
    <property type="entry name" value="Peptidase_S8"/>
    <property type="match status" value="1"/>
</dbReference>
<dbReference type="InterPro" id="IPR050131">
    <property type="entry name" value="Peptidase_S8_subtilisin-like"/>
</dbReference>
<feature type="domain" description="SLH" evidence="9">
    <location>
        <begin position="86"/>
        <end position="149"/>
    </location>
</feature>
<evidence type="ECO:0000256" key="1">
    <source>
        <dbReference type="ARBA" id="ARBA00011073"/>
    </source>
</evidence>
<comment type="similarity">
    <text evidence="1 6">Belongs to the peptidase S8 family.</text>
</comment>
<keyword evidence="5 6" id="KW-0720">Serine protease</keyword>
<keyword evidence="3" id="KW-0677">Repeat</keyword>
<evidence type="ECO:0000256" key="6">
    <source>
        <dbReference type="PROSITE-ProRule" id="PRU01240"/>
    </source>
</evidence>
<dbReference type="InterPro" id="IPR022398">
    <property type="entry name" value="Peptidase_S8_His-AS"/>
</dbReference>
<dbReference type="PROSITE" id="PS00137">
    <property type="entry name" value="SUBTILASE_HIS"/>
    <property type="match status" value="1"/>
</dbReference>
<dbReference type="EMBL" id="FMUS01000038">
    <property type="protein sequence ID" value="SCZ07729.1"/>
    <property type="molecule type" value="Genomic_DNA"/>
</dbReference>
<evidence type="ECO:0000256" key="7">
    <source>
        <dbReference type="SAM" id="MobiDB-lite"/>
    </source>
</evidence>
<evidence type="ECO:0000256" key="4">
    <source>
        <dbReference type="ARBA" id="ARBA00022801"/>
    </source>
</evidence>
<feature type="active site" description="Charge relay system" evidence="6">
    <location>
        <position position="1324"/>
    </location>
</feature>
<feature type="chain" id="PRO_5011500272" evidence="8">
    <location>
        <begin position="30"/>
        <end position="1579"/>
    </location>
</feature>
<feature type="domain" description="SLH" evidence="9">
    <location>
        <begin position="27"/>
        <end position="84"/>
    </location>
</feature>
<feature type="active site" description="Charge relay system" evidence="6">
    <location>
        <position position="1131"/>
    </location>
</feature>
<feature type="signal peptide" evidence="8">
    <location>
        <begin position="1"/>
        <end position="29"/>
    </location>
</feature>
<dbReference type="PROSITE" id="PS51272">
    <property type="entry name" value="SLH"/>
    <property type="match status" value="3"/>
</dbReference>
<dbReference type="Pfam" id="PF00395">
    <property type="entry name" value="SLH"/>
    <property type="match status" value="3"/>
</dbReference>
<dbReference type="OrthoDB" id="2744137at2"/>
<dbReference type="PRINTS" id="PR00723">
    <property type="entry name" value="SUBTILISIN"/>
</dbReference>
<dbReference type="PROSITE" id="PS51892">
    <property type="entry name" value="SUBTILASE"/>
    <property type="match status" value="1"/>
</dbReference>
<evidence type="ECO:0000313" key="11">
    <source>
        <dbReference type="Proteomes" id="UP000198636"/>
    </source>
</evidence>
<organism evidence="10 11">
    <name type="scientific">Alkaliphilus peptidifermentans DSM 18978</name>
    <dbReference type="NCBI Taxonomy" id="1120976"/>
    <lineage>
        <taxon>Bacteria</taxon>
        <taxon>Bacillati</taxon>
        <taxon>Bacillota</taxon>
        <taxon>Clostridia</taxon>
        <taxon>Peptostreptococcales</taxon>
        <taxon>Natronincolaceae</taxon>
        <taxon>Alkaliphilus</taxon>
    </lineage>
</organism>
<dbReference type="PANTHER" id="PTHR43806">
    <property type="entry name" value="PEPTIDASE S8"/>
    <property type="match status" value="1"/>
</dbReference>
<evidence type="ECO:0000256" key="5">
    <source>
        <dbReference type="ARBA" id="ARBA00022825"/>
    </source>
</evidence>
<accession>A0A1G5L6B2</accession>
<reference evidence="10 11" key="1">
    <citation type="submission" date="2016-10" db="EMBL/GenBank/DDBJ databases">
        <authorList>
            <person name="de Groot N.N."/>
        </authorList>
    </citation>
    <scope>NUCLEOTIDE SEQUENCE [LARGE SCALE GENOMIC DNA]</scope>
    <source>
        <strain evidence="10 11">DSM 18978</strain>
    </source>
</reference>
<evidence type="ECO:0000259" key="9">
    <source>
        <dbReference type="PROSITE" id="PS51272"/>
    </source>
</evidence>
<dbReference type="PANTHER" id="PTHR43806:SF11">
    <property type="entry name" value="CEREVISIN-RELATED"/>
    <property type="match status" value="1"/>
</dbReference>
<evidence type="ECO:0000256" key="2">
    <source>
        <dbReference type="ARBA" id="ARBA00022670"/>
    </source>
</evidence>
<dbReference type="Proteomes" id="UP000198636">
    <property type="component" value="Unassembled WGS sequence"/>
</dbReference>
<sequence length="1579" mass="172246">MLKRRKSRIFIATILSLSMILMTCTTVFASIPSDISSHWANDIIQKWLDEGFASGYSDGTFKPDNNISRAEFMVLTNNAFGYSEIKNINYEDVPSGSWYESDVAIAAAAGYINGYPDGTMKPNATITRQEIATIISRIQNLSSNPDAALTLSDEANISEWAKGYVGAVIEAGYMSGYSDGSFLPKKYATRAEALVTLDNAMSRVITQLTDDNGIYEEAGLYGPIEGIETIEKDVTIKADGVILQNIKINGDLIITEEVGEGTVTLNNLIVEGNTLIRGGGTDSIIINGGMYKNIIIEEVQNKVRIVAKGAIGPDGKHVDIIITDGVSDDEVIFEGDFNNITVEKNLSGVKLIFNEGTNVENLVLNSPTGVSGLGNIKNTIENYKPSTPTSSSGGSGGSGGSGDSGDTGNSPPQNATGYPKIGKITDTTMELLLKTNEAGRAYYTVLLAGANAPSSTQVKAGQDSTGSVLLGNLRGSVELIANTEAIVTIKGLTELTNYDIYIVADDDKENLQNEPVKLIFTTKATEITTNGSGYFKIESEDNTKFIEGFVTHGRGGPPVSQASVIYTQDIFENPGDVLITKNGYATTRIQNAYWKSASESIYGQKSVTEAVYGWDELNYVFEVPIRDVFNPNWTNTPPELHIEGINPGDVVSGIVNLDISLKSGDEFYLAYVYMGGEQRFPREAFAQRTDRLTVNLNTTGFPNGHTYIKILVYDEFENAVMLVMPVTVENEVVSEALPGSIAVFNIVSTTYNINIGFYSMPLNDEETNITESYTRPDVSINNTLAWSTAVGASGYKVYRSIDGEDFKYLGAVKTGRFDDFSHAIEIGKKIEYKIVPYNSLGDNEKGAISGFVVPLPPINVYLDSPQHGSKDVNLLPTFRWNVVSGGGNLDDPIYGGASLDFDFTLFDATGWKIHENTTIYDQLEYTLPFELNPGGIYSWDISDGNAFALFRYDATGYSYSISSTNTGSTNGENIFTTTIKDIESPSGMVVDYLNYQGANYDAEQILVKTNNFAELEKSLEHYGSETLKLWQDIGWSLVKIPKGETVEGFIHKLLKDENIIIAQPDFIMEAPKTQVVDDQLLLMNQLQEQTTVANVGPDVVLDKLWGLENINAYEAWQQTTGDDKVILAIIDTGVSTSHQEFADKVFIAPYDATGEDNPNVDYNGHGTHVAGIAGANGRNGVIAGIAWDSPIMPVRVQDRNGSTQTSYLIEGTKTVTDFVVNNPEYRAVINMSIGGRGYDFALKDAIDYALDNNVVFVTSVGNDSKRVPSYPASYNGVITVAASTPHNTKADFSTSGSWISVAAPGDKIYSTYSSGRYHNLRGSSMASPHVAGAAALLLSKYPDLTPIEVKNQLEQTAQGDGFNEELGYGVIDINAMLGAIKPMQYGSLTVNTNINEIGSVTRIGHGVISIFDDEDNLFAYGLTGEKGGHIFHSMPQGDYQVVLVYYDPYKDEYSFQEEKVSIYAAQSKEITINFSIPQSINRTLLYQENIDIENSNYEIPITIVEEGLFEVSTSFYTRDSNLSLYIVDANGDIVAYDSSGKYPSIMLALPAGDYTIIIEGYWYESLNCTLEIHKITANY</sequence>
<keyword evidence="11" id="KW-1185">Reference proteome</keyword>
<feature type="domain" description="SLH" evidence="9">
    <location>
        <begin position="151"/>
        <end position="211"/>
    </location>
</feature>
<evidence type="ECO:0000256" key="3">
    <source>
        <dbReference type="ARBA" id="ARBA00022737"/>
    </source>
</evidence>
<keyword evidence="8" id="KW-0732">Signal</keyword>
<dbReference type="InterPro" id="IPR000209">
    <property type="entry name" value="Peptidase_S8/S53_dom"/>
</dbReference>
<gene>
    <name evidence="10" type="ORF">SAMN03080606_04053</name>
</gene>
<proteinExistence type="inferred from homology"/>
<dbReference type="Gene3D" id="3.40.50.200">
    <property type="entry name" value="Peptidase S8/S53 domain"/>
    <property type="match status" value="1"/>
</dbReference>
<dbReference type="GO" id="GO:0006508">
    <property type="term" value="P:proteolysis"/>
    <property type="evidence" value="ECO:0007669"/>
    <property type="project" value="UniProtKB-KW"/>
</dbReference>
<dbReference type="Gene3D" id="2.60.120.380">
    <property type="match status" value="1"/>
</dbReference>
<dbReference type="InterPro" id="IPR001119">
    <property type="entry name" value="SLH_dom"/>
</dbReference>
<protein>
    <submittedName>
        <fullName evidence="10">S-layer homology domain-containing protein</fullName>
    </submittedName>
</protein>
<feature type="compositionally biased region" description="Gly residues" evidence="7">
    <location>
        <begin position="393"/>
        <end position="405"/>
    </location>
</feature>
<keyword evidence="4 6" id="KW-0378">Hydrolase</keyword>
<evidence type="ECO:0000313" key="10">
    <source>
        <dbReference type="EMBL" id="SCZ07729.1"/>
    </source>
</evidence>
<name>A0A1G5L6B2_9FIRM</name>
<feature type="active site" description="Charge relay system" evidence="6">
    <location>
        <position position="1165"/>
    </location>
</feature>
<keyword evidence="2 6" id="KW-0645">Protease</keyword>
<dbReference type="InterPro" id="IPR015500">
    <property type="entry name" value="Peptidase_S8_subtilisin-rel"/>
</dbReference>
<dbReference type="GO" id="GO:0004252">
    <property type="term" value="F:serine-type endopeptidase activity"/>
    <property type="evidence" value="ECO:0007669"/>
    <property type="project" value="UniProtKB-UniRule"/>
</dbReference>
<dbReference type="STRING" id="1120976.SAMN03080606_04053"/>
<dbReference type="InterPro" id="IPR036852">
    <property type="entry name" value="Peptidase_S8/S53_dom_sf"/>
</dbReference>